<dbReference type="Proteomes" id="UP000249646">
    <property type="component" value="Unassembled WGS sequence"/>
</dbReference>
<evidence type="ECO:0000256" key="3">
    <source>
        <dbReference type="ARBA" id="ARBA00022722"/>
    </source>
</evidence>
<sequence>MRKLALDLGQKTCGFAISDINSKIAFVLETFRFEEWHFIEVIKRVQYYLNQSQYQNEIDQIILGYPLNMDLSKSKRTIMVEKFKERLQKQINLPIIFQDERQSTIAAENILFDFGYNTKKMKSIKDGIAAQVILEDYLKRKN</sequence>
<evidence type="ECO:0000313" key="8">
    <source>
        <dbReference type="Proteomes" id="UP000249646"/>
    </source>
</evidence>
<keyword evidence="4 5" id="KW-0378">Hydrolase</keyword>
<evidence type="ECO:0000256" key="2">
    <source>
        <dbReference type="ARBA" id="ARBA00022517"/>
    </source>
</evidence>
<dbReference type="RefSeq" id="WP_111518725.1">
    <property type="nucleotide sequence ID" value="NZ_QKUB01000008.1"/>
</dbReference>
<dbReference type="EC" id="3.1.-.-" evidence="5"/>
<comment type="similarity">
    <text evidence="5">Belongs to the YqgF HJR family.</text>
</comment>
<comment type="caution">
    <text evidence="7">The sequence shown here is derived from an EMBL/GenBank/DDBJ whole genome shotgun (WGS) entry which is preliminary data.</text>
</comment>
<keyword evidence="8" id="KW-1185">Reference proteome</keyword>
<dbReference type="GO" id="GO:0000967">
    <property type="term" value="P:rRNA 5'-end processing"/>
    <property type="evidence" value="ECO:0007669"/>
    <property type="project" value="UniProtKB-UniRule"/>
</dbReference>
<comment type="function">
    <text evidence="5">Could be a nuclease involved in processing of the 5'-end of pre-16S rRNA.</text>
</comment>
<gene>
    <name evidence="7" type="ORF">BCF89_1084</name>
</gene>
<evidence type="ECO:0000256" key="4">
    <source>
        <dbReference type="ARBA" id="ARBA00022801"/>
    </source>
</evidence>
<dbReference type="AlphaFoldDB" id="A0A2W7FZE4"/>
<dbReference type="InterPro" id="IPR012337">
    <property type="entry name" value="RNaseH-like_sf"/>
</dbReference>
<keyword evidence="2 5" id="KW-0690">Ribosome biogenesis</keyword>
<dbReference type="PANTHER" id="PTHR33317">
    <property type="entry name" value="POLYNUCLEOTIDYL TRANSFERASE, RIBONUCLEASE H-LIKE SUPERFAMILY PROTEIN"/>
    <property type="match status" value="1"/>
</dbReference>
<dbReference type="SUPFAM" id="SSF53098">
    <property type="entry name" value="Ribonuclease H-like"/>
    <property type="match status" value="1"/>
</dbReference>
<evidence type="ECO:0000256" key="1">
    <source>
        <dbReference type="ARBA" id="ARBA00022490"/>
    </source>
</evidence>
<dbReference type="GO" id="GO:0016788">
    <property type="term" value="F:hydrolase activity, acting on ester bonds"/>
    <property type="evidence" value="ECO:0007669"/>
    <property type="project" value="UniProtKB-UniRule"/>
</dbReference>
<dbReference type="NCBIfam" id="TIGR00250">
    <property type="entry name" value="RNAse_H_YqgF"/>
    <property type="match status" value="1"/>
</dbReference>
<dbReference type="InterPro" id="IPR037027">
    <property type="entry name" value="YqgF/RNaseH-like_dom_sf"/>
</dbReference>
<dbReference type="EMBL" id="QKUB01000008">
    <property type="protein sequence ID" value="PZV99799.1"/>
    <property type="molecule type" value="Genomic_DNA"/>
</dbReference>
<dbReference type="PANTHER" id="PTHR33317:SF4">
    <property type="entry name" value="POLYNUCLEOTIDYL TRANSFERASE, RIBONUCLEASE H-LIKE SUPERFAMILY PROTEIN"/>
    <property type="match status" value="1"/>
</dbReference>
<reference evidence="7 8" key="1">
    <citation type="submission" date="2018-06" db="EMBL/GenBank/DDBJ databases">
        <title>Genomic Encyclopedia of Archaeal and Bacterial Type Strains, Phase II (KMG-II): from individual species to whole genera.</title>
        <authorList>
            <person name="Goeker M."/>
        </authorList>
    </citation>
    <scope>NUCLEOTIDE SEQUENCE [LARGE SCALE GENOMIC DNA]</scope>
    <source>
        <strain evidence="7 8">ATCC 51348</strain>
    </source>
</reference>
<dbReference type="InterPro" id="IPR006641">
    <property type="entry name" value="YqgF/RNaseH-like_dom"/>
</dbReference>
<dbReference type="Gene3D" id="3.30.420.140">
    <property type="entry name" value="YqgF/RNase H-like domain"/>
    <property type="match status" value="1"/>
</dbReference>
<keyword evidence="1 5" id="KW-0963">Cytoplasm</keyword>
<keyword evidence="3 5" id="KW-0540">Nuclease</keyword>
<dbReference type="Pfam" id="PF03652">
    <property type="entry name" value="RuvX"/>
    <property type="match status" value="1"/>
</dbReference>
<evidence type="ECO:0000259" key="6">
    <source>
        <dbReference type="SMART" id="SM00732"/>
    </source>
</evidence>
<proteinExistence type="inferred from homology"/>
<comment type="subcellular location">
    <subcellularLocation>
        <location evidence="5">Cytoplasm</location>
    </subcellularLocation>
</comment>
<evidence type="ECO:0000313" key="7">
    <source>
        <dbReference type="EMBL" id="PZV99799.1"/>
    </source>
</evidence>
<dbReference type="CDD" id="cd16964">
    <property type="entry name" value="YqgF"/>
    <property type="match status" value="1"/>
</dbReference>
<dbReference type="OrthoDB" id="9796140at2"/>
<name>A0A2W7FZE4_9BACT</name>
<dbReference type="InterPro" id="IPR005227">
    <property type="entry name" value="YqgF"/>
</dbReference>
<dbReference type="GO" id="GO:0005829">
    <property type="term" value="C:cytosol"/>
    <property type="evidence" value="ECO:0007669"/>
    <property type="project" value="TreeGrafter"/>
</dbReference>
<protein>
    <recommendedName>
        <fullName evidence="5">Putative pre-16S rRNA nuclease</fullName>
        <ecNumber evidence="5">3.1.-.-</ecNumber>
    </recommendedName>
</protein>
<organism evidence="7 8">
    <name type="scientific">Metamycoplasma auris</name>
    <dbReference type="NCBI Taxonomy" id="51363"/>
    <lineage>
        <taxon>Bacteria</taxon>
        <taxon>Bacillati</taxon>
        <taxon>Mycoplasmatota</taxon>
        <taxon>Mycoplasmoidales</taxon>
        <taxon>Metamycoplasmataceae</taxon>
        <taxon>Metamycoplasma</taxon>
    </lineage>
</organism>
<feature type="domain" description="YqgF/RNase H-like" evidence="6">
    <location>
        <begin position="1"/>
        <end position="107"/>
    </location>
</feature>
<dbReference type="HAMAP" id="MF_00651">
    <property type="entry name" value="Nuclease_YqgF"/>
    <property type="match status" value="1"/>
</dbReference>
<dbReference type="GO" id="GO:0004518">
    <property type="term" value="F:nuclease activity"/>
    <property type="evidence" value="ECO:0007669"/>
    <property type="project" value="UniProtKB-KW"/>
</dbReference>
<evidence type="ECO:0000256" key="5">
    <source>
        <dbReference type="HAMAP-Rule" id="MF_00651"/>
    </source>
</evidence>
<accession>A0A2W7FZE4</accession>
<dbReference type="SMART" id="SM00732">
    <property type="entry name" value="YqgFc"/>
    <property type="match status" value="1"/>
</dbReference>